<feature type="domain" description="HTH tetR-type" evidence="5">
    <location>
        <begin position="23"/>
        <end position="83"/>
    </location>
</feature>
<dbReference type="PANTHER" id="PTHR30055:SF234">
    <property type="entry name" value="HTH-TYPE TRANSCRIPTIONAL REGULATOR BETI"/>
    <property type="match status" value="1"/>
</dbReference>
<feature type="DNA-binding region" description="H-T-H motif" evidence="4">
    <location>
        <begin position="46"/>
        <end position="65"/>
    </location>
</feature>
<sequence>MESSRNPRRPVPYDNSLRTAAARATRARVLAAARTSFVERGFAGTTIRHVAQQAEVSQETIYKSFGGKAGLLKAVYDTSLAGDDEDVPLARRPEALAVLDAAGPAEAAAAYARLAQLISERVDPLVRVLLGSRDTDAALAAFARTIDGERRAGSAFWVGHWHAAGWLRADLDVERAADILWAVNSNEPRWLLSDRGWTADEIAAWLAGTIRHTLFR</sequence>
<protein>
    <submittedName>
        <fullName evidence="6">TetR/AcrR family transcriptional regulator</fullName>
    </submittedName>
</protein>
<evidence type="ECO:0000259" key="5">
    <source>
        <dbReference type="PROSITE" id="PS50977"/>
    </source>
</evidence>
<evidence type="ECO:0000313" key="6">
    <source>
        <dbReference type="EMBL" id="PZF85577.1"/>
    </source>
</evidence>
<dbReference type="SUPFAM" id="SSF48498">
    <property type="entry name" value="Tetracyclin repressor-like, C-terminal domain"/>
    <property type="match status" value="1"/>
</dbReference>
<dbReference type="AlphaFoldDB" id="A0A2W2CBC2"/>
<dbReference type="PRINTS" id="PR00455">
    <property type="entry name" value="HTHTETR"/>
</dbReference>
<evidence type="ECO:0000256" key="2">
    <source>
        <dbReference type="ARBA" id="ARBA00023125"/>
    </source>
</evidence>
<dbReference type="InterPro" id="IPR001647">
    <property type="entry name" value="HTH_TetR"/>
</dbReference>
<dbReference type="InterPro" id="IPR050109">
    <property type="entry name" value="HTH-type_TetR-like_transc_reg"/>
</dbReference>
<dbReference type="Pfam" id="PF00440">
    <property type="entry name" value="TetR_N"/>
    <property type="match status" value="1"/>
</dbReference>
<gene>
    <name evidence="6" type="ORF">C1I92_04190</name>
</gene>
<dbReference type="SUPFAM" id="SSF46689">
    <property type="entry name" value="Homeodomain-like"/>
    <property type="match status" value="1"/>
</dbReference>
<keyword evidence="7" id="KW-1185">Reference proteome</keyword>
<dbReference type="Proteomes" id="UP000248764">
    <property type="component" value="Unassembled WGS sequence"/>
</dbReference>
<accession>A0A2W2CBC2</accession>
<dbReference type="PANTHER" id="PTHR30055">
    <property type="entry name" value="HTH-TYPE TRANSCRIPTIONAL REGULATOR RUTR"/>
    <property type="match status" value="1"/>
</dbReference>
<evidence type="ECO:0000313" key="7">
    <source>
        <dbReference type="Proteomes" id="UP000248764"/>
    </source>
</evidence>
<proteinExistence type="predicted"/>
<evidence type="ECO:0000256" key="3">
    <source>
        <dbReference type="ARBA" id="ARBA00023163"/>
    </source>
</evidence>
<reference evidence="6 7" key="1">
    <citation type="submission" date="2018-01" db="EMBL/GenBank/DDBJ databases">
        <title>Draft genome sequence of Jiangella sp. GTF31.</title>
        <authorList>
            <person name="Sahin N."/>
            <person name="Ay H."/>
            <person name="Saygin H."/>
        </authorList>
    </citation>
    <scope>NUCLEOTIDE SEQUENCE [LARGE SCALE GENOMIC DNA]</scope>
    <source>
        <strain evidence="6 7">GTF31</strain>
    </source>
</reference>
<dbReference type="Gene3D" id="1.10.357.10">
    <property type="entry name" value="Tetracycline Repressor, domain 2"/>
    <property type="match status" value="1"/>
</dbReference>
<dbReference type="InterPro" id="IPR009057">
    <property type="entry name" value="Homeodomain-like_sf"/>
</dbReference>
<keyword evidence="1" id="KW-0805">Transcription regulation</keyword>
<dbReference type="EMBL" id="POTW01000007">
    <property type="protein sequence ID" value="PZF85577.1"/>
    <property type="molecule type" value="Genomic_DNA"/>
</dbReference>
<name>A0A2W2CBC2_9ACTN</name>
<dbReference type="GO" id="GO:0000976">
    <property type="term" value="F:transcription cis-regulatory region binding"/>
    <property type="evidence" value="ECO:0007669"/>
    <property type="project" value="TreeGrafter"/>
</dbReference>
<evidence type="ECO:0000256" key="4">
    <source>
        <dbReference type="PROSITE-ProRule" id="PRU00335"/>
    </source>
</evidence>
<dbReference type="InterPro" id="IPR036271">
    <property type="entry name" value="Tet_transcr_reg_TetR-rel_C_sf"/>
</dbReference>
<dbReference type="GO" id="GO:0003700">
    <property type="term" value="F:DNA-binding transcription factor activity"/>
    <property type="evidence" value="ECO:0007669"/>
    <property type="project" value="TreeGrafter"/>
</dbReference>
<organism evidence="6 7">
    <name type="scientific">Jiangella anatolica</name>
    <dbReference type="NCBI Taxonomy" id="2670374"/>
    <lineage>
        <taxon>Bacteria</taxon>
        <taxon>Bacillati</taxon>
        <taxon>Actinomycetota</taxon>
        <taxon>Actinomycetes</taxon>
        <taxon>Jiangellales</taxon>
        <taxon>Jiangellaceae</taxon>
        <taxon>Jiangella</taxon>
    </lineage>
</organism>
<dbReference type="PROSITE" id="PS50977">
    <property type="entry name" value="HTH_TETR_2"/>
    <property type="match status" value="1"/>
</dbReference>
<evidence type="ECO:0000256" key="1">
    <source>
        <dbReference type="ARBA" id="ARBA00023015"/>
    </source>
</evidence>
<keyword evidence="3" id="KW-0804">Transcription</keyword>
<keyword evidence="2 4" id="KW-0238">DNA-binding</keyword>
<comment type="caution">
    <text evidence="6">The sequence shown here is derived from an EMBL/GenBank/DDBJ whole genome shotgun (WGS) entry which is preliminary data.</text>
</comment>